<gene>
    <name evidence="1" type="ORF">A2131_01650</name>
</gene>
<evidence type="ECO:0000313" key="2">
    <source>
        <dbReference type="Proteomes" id="UP000177392"/>
    </source>
</evidence>
<dbReference type="AlphaFoldDB" id="A0A1G2K3Q7"/>
<sequence length="130" mass="14743">MSFGPEKEKELGGIAGRREGYGHKIEAKEKFEIPAKGLFALAMGALWLEWKTFRDPFDSQPLGGELKPEDKKKVEKQGWLRTAFEKSQKAYAMIEKVEDFVNKGKGIGDLLKEGLPVQEVSDTERQREKT</sequence>
<reference evidence="1 2" key="1">
    <citation type="journal article" date="2016" name="Nat. Commun.">
        <title>Thousands of microbial genomes shed light on interconnected biogeochemical processes in an aquifer system.</title>
        <authorList>
            <person name="Anantharaman K."/>
            <person name="Brown C.T."/>
            <person name="Hug L.A."/>
            <person name="Sharon I."/>
            <person name="Castelle C.J."/>
            <person name="Probst A.J."/>
            <person name="Thomas B.C."/>
            <person name="Singh A."/>
            <person name="Wilkins M.J."/>
            <person name="Karaoz U."/>
            <person name="Brodie E.L."/>
            <person name="Williams K.H."/>
            <person name="Hubbard S.S."/>
            <person name="Banfield J.F."/>
        </authorList>
    </citation>
    <scope>NUCLEOTIDE SEQUENCE [LARGE SCALE GENOMIC DNA]</scope>
</reference>
<accession>A0A1G2K3Q7</accession>
<organism evidence="1 2">
    <name type="scientific">Candidatus Sungbacteria bacterium GWC2_49_10</name>
    <dbReference type="NCBI Taxonomy" id="1802263"/>
    <lineage>
        <taxon>Bacteria</taxon>
        <taxon>Candidatus Sungiibacteriota</taxon>
    </lineage>
</organism>
<comment type="caution">
    <text evidence="1">The sequence shown here is derived from an EMBL/GenBank/DDBJ whole genome shotgun (WGS) entry which is preliminary data.</text>
</comment>
<evidence type="ECO:0000313" key="1">
    <source>
        <dbReference type="EMBL" id="OGZ94047.1"/>
    </source>
</evidence>
<dbReference type="EMBL" id="MHQB01000022">
    <property type="protein sequence ID" value="OGZ94047.1"/>
    <property type="molecule type" value="Genomic_DNA"/>
</dbReference>
<proteinExistence type="predicted"/>
<dbReference type="Proteomes" id="UP000177392">
    <property type="component" value="Unassembled WGS sequence"/>
</dbReference>
<protein>
    <submittedName>
        <fullName evidence="1">Uncharacterized protein</fullName>
    </submittedName>
</protein>
<name>A0A1G2K3Q7_9BACT</name>